<reference evidence="2" key="1">
    <citation type="submission" date="2020-03" db="EMBL/GenBank/DDBJ databases">
        <title>Studies in the Genomics of Life Span.</title>
        <authorList>
            <person name="Glass D."/>
        </authorList>
    </citation>
    <scope>NUCLEOTIDE SEQUENCE</scope>
    <source>
        <strain evidence="2">SUZIE</strain>
        <tissue evidence="2">Muscle</tissue>
    </source>
</reference>
<feature type="coiled-coil region" evidence="1">
    <location>
        <begin position="5"/>
        <end position="32"/>
    </location>
</feature>
<accession>A0AA41NF80</accession>
<evidence type="ECO:0000313" key="2">
    <source>
        <dbReference type="EMBL" id="MBZ3888852.1"/>
    </source>
</evidence>
<sequence>MNRKISYLQAEIQALKGQRASLEAAIADTEQCGELTIKDANKKGYSGGLSMSYWGLSSPGLSYGLSSFQPSFSSAGGSTSFSRTKTVVVKKTETHNGKLLSESSDVLPK</sequence>
<evidence type="ECO:0000313" key="3">
    <source>
        <dbReference type="Proteomes" id="UP001166674"/>
    </source>
</evidence>
<dbReference type="Proteomes" id="UP001166674">
    <property type="component" value="Unassembled WGS sequence"/>
</dbReference>
<name>A0AA41NF80_SCICA</name>
<dbReference type="EMBL" id="JAATJV010427077">
    <property type="protein sequence ID" value="MBZ3888852.1"/>
    <property type="molecule type" value="Genomic_DNA"/>
</dbReference>
<proteinExistence type="predicted"/>
<organism evidence="2 3">
    <name type="scientific">Sciurus carolinensis</name>
    <name type="common">Eastern gray squirrel</name>
    <dbReference type="NCBI Taxonomy" id="30640"/>
    <lineage>
        <taxon>Eukaryota</taxon>
        <taxon>Metazoa</taxon>
        <taxon>Chordata</taxon>
        <taxon>Craniata</taxon>
        <taxon>Vertebrata</taxon>
        <taxon>Euteleostomi</taxon>
        <taxon>Mammalia</taxon>
        <taxon>Eutheria</taxon>
        <taxon>Euarchontoglires</taxon>
        <taxon>Glires</taxon>
        <taxon>Rodentia</taxon>
        <taxon>Sciuromorpha</taxon>
        <taxon>Sciuridae</taxon>
        <taxon>Sciurinae</taxon>
        <taxon>Sciurini</taxon>
        <taxon>Sciurus</taxon>
    </lineage>
</organism>
<dbReference type="AlphaFoldDB" id="A0AA41NF80"/>
<keyword evidence="3" id="KW-1185">Reference proteome</keyword>
<gene>
    <name evidence="2" type="ORF">SUZIE_200025</name>
</gene>
<protein>
    <submittedName>
        <fullName evidence="2">Keratin, type II cytoskeletal 8</fullName>
    </submittedName>
</protein>
<dbReference type="Gene3D" id="1.20.5.170">
    <property type="match status" value="1"/>
</dbReference>
<keyword evidence="1" id="KW-0175">Coiled coil</keyword>
<evidence type="ECO:0000256" key="1">
    <source>
        <dbReference type="SAM" id="Coils"/>
    </source>
</evidence>
<comment type="caution">
    <text evidence="2">The sequence shown here is derived from an EMBL/GenBank/DDBJ whole genome shotgun (WGS) entry which is preliminary data.</text>
</comment>